<comment type="caution">
    <text evidence="8">The sequence shown here is derived from an EMBL/GenBank/DDBJ whole genome shotgun (WGS) entry which is preliminary data.</text>
</comment>
<keyword evidence="5" id="KW-0812">Transmembrane</keyword>
<feature type="domain" description="AMP-dependent synthetase/ligase" evidence="6">
    <location>
        <begin position="606"/>
        <end position="778"/>
    </location>
</feature>
<keyword evidence="5" id="KW-1133">Transmembrane helix</keyword>
<evidence type="ECO:0008006" key="10">
    <source>
        <dbReference type="Google" id="ProtNLM"/>
    </source>
</evidence>
<feature type="domain" description="AMP-dependent synthetase/ligase" evidence="6">
    <location>
        <begin position="26"/>
        <end position="388"/>
    </location>
</feature>
<accession>A0AA38IVN2</accession>
<dbReference type="PANTHER" id="PTHR24096:SF149">
    <property type="entry name" value="AMP-BINDING DOMAIN-CONTAINING PROTEIN-RELATED"/>
    <property type="match status" value="1"/>
</dbReference>
<dbReference type="Gene3D" id="3.40.50.12780">
    <property type="entry name" value="N-terminal domain of ligase-like"/>
    <property type="match status" value="2"/>
</dbReference>
<organism evidence="8 9">
    <name type="scientific">Zophobas morio</name>
    <dbReference type="NCBI Taxonomy" id="2755281"/>
    <lineage>
        <taxon>Eukaryota</taxon>
        <taxon>Metazoa</taxon>
        <taxon>Ecdysozoa</taxon>
        <taxon>Arthropoda</taxon>
        <taxon>Hexapoda</taxon>
        <taxon>Insecta</taxon>
        <taxon>Pterygota</taxon>
        <taxon>Neoptera</taxon>
        <taxon>Endopterygota</taxon>
        <taxon>Coleoptera</taxon>
        <taxon>Polyphaga</taxon>
        <taxon>Cucujiformia</taxon>
        <taxon>Tenebrionidae</taxon>
        <taxon>Zophobas</taxon>
    </lineage>
</organism>
<feature type="transmembrane region" description="Helical" evidence="5">
    <location>
        <begin position="667"/>
        <end position="688"/>
    </location>
</feature>
<dbReference type="Pfam" id="PF00501">
    <property type="entry name" value="AMP-binding"/>
    <property type="match status" value="2"/>
</dbReference>
<dbReference type="InterPro" id="IPR000873">
    <property type="entry name" value="AMP-dep_synth/lig_dom"/>
</dbReference>
<evidence type="ECO:0000313" key="9">
    <source>
        <dbReference type="Proteomes" id="UP001168821"/>
    </source>
</evidence>
<dbReference type="InterPro" id="IPR042099">
    <property type="entry name" value="ANL_N_sf"/>
</dbReference>
<dbReference type="SUPFAM" id="SSF56801">
    <property type="entry name" value="Acetyl-CoA synthetase-like"/>
    <property type="match status" value="2"/>
</dbReference>
<evidence type="ECO:0000256" key="3">
    <source>
        <dbReference type="ARBA" id="ARBA00022598"/>
    </source>
</evidence>
<dbReference type="InterPro" id="IPR025110">
    <property type="entry name" value="AMP-bd_C"/>
</dbReference>
<comment type="subcellular location">
    <subcellularLocation>
        <location evidence="1">Peroxisome</location>
    </subcellularLocation>
</comment>
<keyword evidence="4" id="KW-0576">Peroxisome</keyword>
<name>A0AA38IVN2_9CUCU</name>
<evidence type="ECO:0000259" key="7">
    <source>
        <dbReference type="Pfam" id="PF13193"/>
    </source>
</evidence>
<reference evidence="8" key="1">
    <citation type="journal article" date="2023" name="G3 (Bethesda)">
        <title>Whole genome assemblies of Zophobas morio and Tenebrio molitor.</title>
        <authorList>
            <person name="Kaur S."/>
            <person name="Stinson S.A."/>
            <person name="diCenzo G.C."/>
        </authorList>
    </citation>
    <scope>NUCLEOTIDE SEQUENCE</scope>
    <source>
        <strain evidence="8">QUZm001</strain>
    </source>
</reference>
<evidence type="ECO:0000256" key="4">
    <source>
        <dbReference type="ARBA" id="ARBA00023140"/>
    </source>
</evidence>
<dbReference type="Proteomes" id="UP001168821">
    <property type="component" value="Unassembled WGS sequence"/>
</dbReference>
<keyword evidence="5" id="KW-0472">Membrane</keyword>
<evidence type="ECO:0000313" key="8">
    <source>
        <dbReference type="EMBL" id="KAJ3664397.1"/>
    </source>
</evidence>
<dbReference type="Gene3D" id="3.30.300.30">
    <property type="match status" value="2"/>
</dbReference>
<sequence length="906" mass="101981">MNKQIIEGPKLTYFIKEKTFGEFCFNRCEKYGDNICHIDATDNKTETYSSVKLRSTRVAIALQKKGITSKDIVTFCSSNTLDNAISIIASAFLGATISNLESSSSARHTTHLLRLVEPSMIFVEEAAISLIEESLDGANFKPEIIVFGKSEKYTVFSDLLKQQDCEEEFRPVQVDPNGLAIMYFSSGTTGLPKAISHTHNSFMFFISVCCEATPYQAALHFTTFYWMTAMMLMFCCFENGSYRVFGRNPSAEDIFRFVEKYKVATIFTAPIITYKLTSFENSHKYDTSSLKYVMCGGTPMAASQLVNVRNLFKGAYVGLGYGMSEVGVVAAMNSKNDPKYSTQKLTSCGTPAAGLKLKIVDIDTEQLLGPNQKGEICIFSPSLMQGYYKLDSSEVFDKDGFLKTGDVGYYDEDGYLYVVERIKEMFKYQSWHIVPSAIEAVLLEHKGVKEAAVFGLPGGEDGEVPAACVVLKDGYSLSEEEIDSFLKERIADRERLRGGITFVKTLPKTPTGKVGAKQKYLTEEKTLGRFIFNRCTKYYNNLCQIDGTTDKCETYGSLKIRGTRLAIELQKRGVTSKDVIVVCSENTLDAVIPIIADTFLDFIKEQENEDEFEPVDLDPEEIALMFFSSGTTGLPKPICHSNRGYMEIVAQTCQIVWVDNVLHFTTFYWMTAMMIFLGCCNFGNYRVFCQKFRMQVAKTFSKLFRSIKHKVKSMFMAPSLTYKLTRVENSQKYDTSSLKVITVGSTPISAVQIEKLSQTFPSAINCQLYGMTEIGLISGKSLYGYYDEEDYIYIVERIKEMFKYQSWHIIPSSTEAVLLEHSVVKEAVVFGLPHDEDGEVPAACLVLKQGGTIGEQEIDKFLRERVADRERLRGGVTFVKTLPQTPTGKIERRQIRDFVVNLKNYK</sequence>
<protein>
    <recommendedName>
        <fullName evidence="10">Luciferin 4-monooxygenase</fullName>
    </recommendedName>
</protein>
<keyword evidence="3" id="KW-0436">Ligase</keyword>
<feature type="domain" description="AMP-binding enzyme C-terminal" evidence="7">
    <location>
        <begin position="438"/>
        <end position="513"/>
    </location>
</feature>
<dbReference type="PANTHER" id="PTHR24096">
    <property type="entry name" value="LONG-CHAIN-FATTY-ACID--COA LIGASE"/>
    <property type="match status" value="1"/>
</dbReference>
<dbReference type="GO" id="GO:0016405">
    <property type="term" value="F:CoA-ligase activity"/>
    <property type="evidence" value="ECO:0007669"/>
    <property type="project" value="TreeGrafter"/>
</dbReference>
<dbReference type="GO" id="GO:0005777">
    <property type="term" value="C:peroxisome"/>
    <property type="evidence" value="ECO:0007669"/>
    <property type="project" value="UniProtKB-SubCell"/>
</dbReference>
<gene>
    <name evidence="8" type="ORF">Zmor_008572</name>
</gene>
<dbReference type="Pfam" id="PF13193">
    <property type="entry name" value="AMP-binding_C"/>
    <property type="match status" value="2"/>
</dbReference>
<proteinExistence type="inferred from homology"/>
<feature type="domain" description="AMP-binding enzyme C-terminal" evidence="7">
    <location>
        <begin position="814"/>
        <end position="889"/>
    </location>
</feature>
<dbReference type="AlphaFoldDB" id="A0AA38IVN2"/>
<evidence type="ECO:0000259" key="6">
    <source>
        <dbReference type="Pfam" id="PF00501"/>
    </source>
</evidence>
<dbReference type="InterPro" id="IPR020845">
    <property type="entry name" value="AMP-binding_CS"/>
</dbReference>
<evidence type="ECO:0000256" key="2">
    <source>
        <dbReference type="ARBA" id="ARBA00006432"/>
    </source>
</evidence>
<comment type="similarity">
    <text evidence="2">Belongs to the ATP-dependent AMP-binding enzyme family.</text>
</comment>
<dbReference type="EMBL" id="JALNTZ010000002">
    <property type="protein sequence ID" value="KAJ3664397.1"/>
    <property type="molecule type" value="Genomic_DNA"/>
</dbReference>
<dbReference type="PROSITE" id="PS00455">
    <property type="entry name" value="AMP_BINDING"/>
    <property type="match status" value="2"/>
</dbReference>
<evidence type="ECO:0000256" key="5">
    <source>
        <dbReference type="SAM" id="Phobius"/>
    </source>
</evidence>
<keyword evidence="9" id="KW-1185">Reference proteome</keyword>
<evidence type="ECO:0000256" key="1">
    <source>
        <dbReference type="ARBA" id="ARBA00004275"/>
    </source>
</evidence>
<dbReference type="InterPro" id="IPR045851">
    <property type="entry name" value="AMP-bd_C_sf"/>
</dbReference>